<evidence type="ECO:0000259" key="1">
    <source>
        <dbReference type="PROSITE" id="PS50828"/>
    </source>
</evidence>
<dbReference type="EMBL" id="LAZR01018058">
    <property type="protein sequence ID" value="KKL97883.1"/>
    <property type="molecule type" value="Genomic_DNA"/>
</dbReference>
<dbReference type="Gene3D" id="3.30.1370.110">
    <property type="match status" value="1"/>
</dbReference>
<reference evidence="2" key="1">
    <citation type="journal article" date="2015" name="Nature">
        <title>Complex archaea that bridge the gap between prokaryotes and eukaryotes.</title>
        <authorList>
            <person name="Spang A."/>
            <person name="Saw J.H."/>
            <person name="Jorgensen S.L."/>
            <person name="Zaremba-Niedzwiedzka K."/>
            <person name="Martijn J."/>
            <person name="Lind A.E."/>
            <person name="van Eijk R."/>
            <person name="Schleper C."/>
            <person name="Guy L."/>
            <person name="Ettema T.J."/>
        </authorList>
    </citation>
    <scope>NUCLEOTIDE SEQUENCE</scope>
</reference>
<evidence type="ECO:0000313" key="2">
    <source>
        <dbReference type="EMBL" id="KKL97883.1"/>
    </source>
</evidence>
<gene>
    <name evidence="2" type="ORF">LCGC14_1830010</name>
</gene>
<dbReference type="SUPFAM" id="SSF160443">
    <property type="entry name" value="SMR domain-like"/>
    <property type="match status" value="1"/>
</dbReference>
<sequence>MVKIDLHGLTLDAALSEVDREVNHNFIQETEDRRIEFVTGWGGVLRPGVREYLTEHPLVKELRTDGASLRILLEDL</sequence>
<dbReference type="Pfam" id="PF01713">
    <property type="entry name" value="Smr"/>
    <property type="match status" value="1"/>
</dbReference>
<name>A0A0F9GGN1_9ZZZZ</name>
<dbReference type="AlphaFoldDB" id="A0A0F9GGN1"/>
<comment type="caution">
    <text evidence="2">The sequence shown here is derived from an EMBL/GenBank/DDBJ whole genome shotgun (WGS) entry which is preliminary data.</text>
</comment>
<dbReference type="InterPro" id="IPR036063">
    <property type="entry name" value="Smr_dom_sf"/>
</dbReference>
<feature type="domain" description="Smr" evidence="1">
    <location>
        <begin position="4"/>
        <end position="76"/>
    </location>
</feature>
<dbReference type="InterPro" id="IPR002625">
    <property type="entry name" value="Smr_dom"/>
</dbReference>
<protein>
    <recommendedName>
        <fullName evidence="1">Smr domain-containing protein</fullName>
    </recommendedName>
</protein>
<accession>A0A0F9GGN1</accession>
<proteinExistence type="predicted"/>
<dbReference type="SMART" id="SM00463">
    <property type="entry name" value="SMR"/>
    <property type="match status" value="1"/>
</dbReference>
<dbReference type="PROSITE" id="PS50828">
    <property type="entry name" value="SMR"/>
    <property type="match status" value="1"/>
</dbReference>
<organism evidence="2">
    <name type="scientific">marine sediment metagenome</name>
    <dbReference type="NCBI Taxonomy" id="412755"/>
    <lineage>
        <taxon>unclassified sequences</taxon>
        <taxon>metagenomes</taxon>
        <taxon>ecological metagenomes</taxon>
    </lineage>
</organism>